<dbReference type="EMBL" id="JAGGLL010000020">
    <property type="protein sequence ID" value="MBP2022905.1"/>
    <property type="molecule type" value="Genomic_DNA"/>
</dbReference>
<organism evidence="2 3">
    <name type="scientific">Clostridium punense</name>
    <dbReference type="NCBI Taxonomy" id="1054297"/>
    <lineage>
        <taxon>Bacteria</taxon>
        <taxon>Bacillati</taxon>
        <taxon>Bacillota</taxon>
        <taxon>Clostridia</taxon>
        <taxon>Eubacteriales</taxon>
        <taxon>Clostridiaceae</taxon>
        <taxon>Clostridium</taxon>
    </lineage>
</organism>
<evidence type="ECO:0000313" key="3">
    <source>
        <dbReference type="Proteomes" id="UP001519308"/>
    </source>
</evidence>
<accession>A0ABS4K6K8</accession>
<dbReference type="Proteomes" id="UP001519308">
    <property type="component" value="Unassembled WGS sequence"/>
</dbReference>
<keyword evidence="1" id="KW-1133">Transmembrane helix</keyword>
<evidence type="ECO:0008006" key="4">
    <source>
        <dbReference type="Google" id="ProtNLM"/>
    </source>
</evidence>
<feature type="transmembrane region" description="Helical" evidence="1">
    <location>
        <begin position="6"/>
        <end position="25"/>
    </location>
</feature>
<evidence type="ECO:0000256" key="1">
    <source>
        <dbReference type="SAM" id="Phobius"/>
    </source>
</evidence>
<evidence type="ECO:0000313" key="2">
    <source>
        <dbReference type="EMBL" id="MBP2022905.1"/>
    </source>
</evidence>
<keyword evidence="1" id="KW-0812">Transmembrane</keyword>
<comment type="caution">
    <text evidence="2">The sequence shown here is derived from an EMBL/GenBank/DDBJ whole genome shotgun (WGS) entry which is preliminary data.</text>
</comment>
<reference evidence="2 3" key="1">
    <citation type="submission" date="2021-03" db="EMBL/GenBank/DDBJ databases">
        <title>Genomic Encyclopedia of Type Strains, Phase IV (KMG-IV): sequencing the most valuable type-strain genomes for metagenomic binning, comparative biology and taxonomic classification.</title>
        <authorList>
            <person name="Goeker M."/>
        </authorList>
    </citation>
    <scope>NUCLEOTIDE SEQUENCE [LARGE SCALE GENOMIC DNA]</scope>
    <source>
        <strain evidence="2 3">DSM 28650</strain>
    </source>
</reference>
<gene>
    <name evidence="2" type="ORF">J2Z44_002730</name>
</gene>
<keyword evidence="3" id="KW-1185">Reference proteome</keyword>
<keyword evidence="1" id="KW-0472">Membrane</keyword>
<sequence length="34" mass="3928">MRKNLVLIVTNLFALTSTIILLVVYEKIIIQLKL</sequence>
<proteinExistence type="predicted"/>
<name>A0ABS4K6K8_9CLOT</name>
<protein>
    <recommendedName>
        <fullName evidence="4">Sensor histidine kinase</fullName>
    </recommendedName>
</protein>